<dbReference type="PRINTS" id="PR00455">
    <property type="entry name" value="HTHTETR"/>
</dbReference>
<dbReference type="Pfam" id="PF00440">
    <property type="entry name" value="TetR_N"/>
    <property type="match status" value="1"/>
</dbReference>
<dbReference type="InterPro" id="IPR001647">
    <property type="entry name" value="HTH_TetR"/>
</dbReference>
<keyword evidence="2 3" id="KW-0238">DNA-binding</keyword>
<gene>
    <name evidence="5" type="ORF">PB1_07702</name>
</gene>
<reference evidence="5 6" key="1">
    <citation type="journal article" date="2012" name="Appl. Environ. Microbiol.">
        <title>Genome Sequence of Thermotolerant Bacillus methanolicus: Features and Regulation Related to Methylotrophy and Production of L-Lysine and L-Glutamate from Methanol.</title>
        <authorList>
            <person name="Heggeset T.M."/>
            <person name="Krog A."/>
            <person name="Balzer S."/>
            <person name="Wentzel A."/>
            <person name="Ellingsen T.E."/>
            <person name="Brautaset T."/>
        </authorList>
    </citation>
    <scope>NUCLEOTIDE SEQUENCE [LARGE SCALE GENOMIC DNA]</scope>
    <source>
        <strain evidence="5 6">PB1</strain>
    </source>
</reference>
<dbReference type="STRING" id="997296.PB1_07702"/>
<keyword evidence="1" id="KW-0678">Repressor</keyword>
<dbReference type="RefSeq" id="WP_003351659.1">
    <property type="nucleotide sequence ID" value="NZ_AFEU01000002.1"/>
</dbReference>
<sequence length="198" mass="23051">MRGFTEQERDYIRQQLLEKGKELFSVHGLKKTSIKDLTESVGIAQGSFYLFFQSKEELYFRILEKEEEQMKESLLHHLSKPETPEDFASFLLKGIDLIQGNSFIQRLYFEGDMELLVRKLPAETIASHIQKDNNLLMPLLYSWGFSGFDEQTISGAIRAFFLMTLHRKEIGENHYEKTIRFLAEAISNQIFKGVNSND</sequence>
<dbReference type="GO" id="GO:0003677">
    <property type="term" value="F:DNA binding"/>
    <property type="evidence" value="ECO:0007669"/>
    <property type="project" value="UniProtKB-UniRule"/>
</dbReference>
<feature type="DNA-binding region" description="H-T-H motif" evidence="3">
    <location>
        <begin position="33"/>
        <end position="52"/>
    </location>
</feature>
<evidence type="ECO:0000313" key="5">
    <source>
        <dbReference type="EMBL" id="EIJ80228.1"/>
    </source>
</evidence>
<protein>
    <submittedName>
        <fullName evidence="5">Regulatory protein TetR</fullName>
    </submittedName>
</protein>
<dbReference type="OrthoDB" id="9812993at2"/>
<evidence type="ECO:0000256" key="3">
    <source>
        <dbReference type="PROSITE-ProRule" id="PRU00335"/>
    </source>
</evidence>
<evidence type="ECO:0000313" key="6">
    <source>
        <dbReference type="Proteomes" id="UP000010523"/>
    </source>
</evidence>
<dbReference type="EMBL" id="AFEU01000002">
    <property type="protein sequence ID" value="EIJ80228.1"/>
    <property type="molecule type" value="Genomic_DNA"/>
</dbReference>
<feature type="domain" description="HTH tetR-type" evidence="4">
    <location>
        <begin position="10"/>
        <end position="70"/>
    </location>
</feature>
<dbReference type="PANTHER" id="PTHR43479">
    <property type="entry name" value="ACREF/ENVCD OPERON REPRESSOR-RELATED"/>
    <property type="match status" value="1"/>
</dbReference>
<dbReference type="PROSITE" id="PS50977">
    <property type="entry name" value="HTH_TETR_2"/>
    <property type="match status" value="1"/>
</dbReference>
<proteinExistence type="predicted"/>
<keyword evidence="6" id="KW-1185">Reference proteome</keyword>
<dbReference type="AlphaFoldDB" id="I3E157"/>
<name>I3E157_BACMT</name>
<accession>I3E157</accession>
<comment type="caution">
    <text evidence="5">The sequence shown here is derived from an EMBL/GenBank/DDBJ whole genome shotgun (WGS) entry which is preliminary data.</text>
</comment>
<dbReference type="PROSITE" id="PS01081">
    <property type="entry name" value="HTH_TETR_1"/>
    <property type="match status" value="1"/>
</dbReference>
<dbReference type="InterPro" id="IPR023772">
    <property type="entry name" value="DNA-bd_HTH_TetR-type_CS"/>
</dbReference>
<dbReference type="PANTHER" id="PTHR43479:SF11">
    <property type="entry name" value="ACREF_ENVCD OPERON REPRESSOR-RELATED"/>
    <property type="match status" value="1"/>
</dbReference>
<dbReference type="SUPFAM" id="SSF46689">
    <property type="entry name" value="Homeodomain-like"/>
    <property type="match status" value="1"/>
</dbReference>
<dbReference type="InterPro" id="IPR050624">
    <property type="entry name" value="HTH-type_Tx_Regulator"/>
</dbReference>
<dbReference type="PATRIC" id="fig|997296.3.peg.1636"/>
<evidence type="ECO:0000256" key="1">
    <source>
        <dbReference type="ARBA" id="ARBA00022491"/>
    </source>
</evidence>
<dbReference type="InterPro" id="IPR009057">
    <property type="entry name" value="Homeodomain-like_sf"/>
</dbReference>
<dbReference type="eggNOG" id="COG1309">
    <property type="taxonomic scope" value="Bacteria"/>
</dbReference>
<evidence type="ECO:0000259" key="4">
    <source>
        <dbReference type="PROSITE" id="PS50977"/>
    </source>
</evidence>
<dbReference type="Proteomes" id="UP000010523">
    <property type="component" value="Unassembled WGS sequence"/>
</dbReference>
<organism evidence="5 6">
    <name type="scientific">Bacillus methanolicus PB1</name>
    <dbReference type="NCBI Taxonomy" id="997296"/>
    <lineage>
        <taxon>Bacteria</taxon>
        <taxon>Bacillati</taxon>
        <taxon>Bacillota</taxon>
        <taxon>Bacilli</taxon>
        <taxon>Bacillales</taxon>
        <taxon>Bacillaceae</taxon>
        <taxon>Bacillus</taxon>
    </lineage>
</organism>
<dbReference type="Gene3D" id="1.10.357.10">
    <property type="entry name" value="Tetracycline Repressor, domain 2"/>
    <property type="match status" value="1"/>
</dbReference>
<evidence type="ECO:0000256" key="2">
    <source>
        <dbReference type="ARBA" id="ARBA00023125"/>
    </source>
</evidence>